<dbReference type="InterPro" id="IPR032675">
    <property type="entry name" value="LRR_dom_sf"/>
</dbReference>
<organism evidence="3 4">
    <name type="scientific">Entomortierella chlamydospora</name>
    <dbReference type="NCBI Taxonomy" id="101097"/>
    <lineage>
        <taxon>Eukaryota</taxon>
        <taxon>Fungi</taxon>
        <taxon>Fungi incertae sedis</taxon>
        <taxon>Mucoromycota</taxon>
        <taxon>Mortierellomycotina</taxon>
        <taxon>Mortierellomycetes</taxon>
        <taxon>Mortierellales</taxon>
        <taxon>Mortierellaceae</taxon>
        <taxon>Entomortierella</taxon>
    </lineage>
</organism>
<dbReference type="PROSITE" id="PS50181">
    <property type="entry name" value="FBOX"/>
    <property type="match status" value="1"/>
</dbReference>
<keyword evidence="4" id="KW-1185">Reference proteome</keyword>
<accession>A0A9P6SW77</accession>
<comment type="caution">
    <text evidence="3">The sequence shown here is derived from an EMBL/GenBank/DDBJ whole genome shotgun (WGS) entry which is preliminary data.</text>
</comment>
<gene>
    <name evidence="3" type="ORF">BGZ80_004195</name>
</gene>
<dbReference type="InterPro" id="IPR001810">
    <property type="entry name" value="F-box_dom"/>
</dbReference>
<dbReference type="InterPro" id="IPR036047">
    <property type="entry name" value="F-box-like_dom_sf"/>
</dbReference>
<sequence length="678" mass="73427">MNTVSNLIQSTTGISLADAGLESAQEQKGLEFQKSTVAHGRKAAATTVPPEIIQLIVNYLDRRELMKVLTLNWTWAQITAPKLWQEVSFTANPNRIVFLITKSVAPPNSHDQVLAGITPTNASTAHRFANPAIPSSSSSSSAVPSSFSESPPVPKRRNSYPWPTLLPYHSMVRSLNVSLSNSNVIQDLLDVIPCCTELRSFSILSTLPTEEFLFSRAGASAYNDALDPLGNSRGSYSSSPVLQSYRQSLTLGPYNHATVATAALQEGGEETISVSTASRCGILLRLLASSCPKLEKLWFSGFHPISVLGKPTDLRSRPAGLDGNLFVGRGQDLDCISESGRNGQASSMDIRPPVVVDSATTRPSKGVGNAELPPIPPVQGMRRVGTPCSVAHSNAPPVPPVPVASAQVQSKIHSLQFVNCSVPPQYLLTMIQHCLPNLRTLHLTQCWQGNPLEENFLESLAKICPGLREITLHSAQSHRGLVSSAQLLKMLQTLEGRDEKRTSKESREGSAVSLADFPLGTFTSSKYKNSAPSISSTRATVGTPSISMSSSSSSTSFVSAALSSATSSVSDLNLGSSNMDTYHQDHLQQETTSHDNIPRNASALESISVWFTHSILDQAIVSELANRKRHPKLKRVDFGSEESYFSGEDCIRVLREQRPELTSCTWVVYDDTCEDRDD</sequence>
<protein>
    <recommendedName>
        <fullName evidence="2">F-box domain-containing protein</fullName>
    </recommendedName>
</protein>
<dbReference type="AlphaFoldDB" id="A0A9P6SW77"/>
<dbReference type="SUPFAM" id="SSF81383">
    <property type="entry name" value="F-box domain"/>
    <property type="match status" value="1"/>
</dbReference>
<evidence type="ECO:0000313" key="4">
    <source>
        <dbReference type="Proteomes" id="UP000703661"/>
    </source>
</evidence>
<reference evidence="3" key="1">
    <citation type="journal article" date="2020" name="Fungal Divers.">
        <title>Resolving the Mortierellaceae phylogeny through synthesis of multi-gene phylogenetics and phylogenomics.</title>
        <authorList>
            <person name="Vandepol N."/>
            <person name="Liber J."/>
            <person name="Desiro A."/>
            <person name="Na H."/>
            <person name="Kennedy M."/>
            <person name="Barry K."/>
            <person name="Grigoriev I.V."/>
            <person name="Miller A.N."/>
            <person name="O'Donnell K."/>
            <person name="Stajich J.E."/>
            <person name="Bonito G."/>
        </authorList>
    </citation>
    <scope>NUCLEOTIDE SEQUENCE</scope>
    <source>
        <strain evidence="3">NRRL 2769</strain>
    </source>
</reference>
<evidence type="ECO:0000313" key="3">
    <source>
        <dbReference type="EMBL" id="KAG0007815.1"/>
    </source>
</evidence>
<proteinExistence type="predicted"/>
<evidence type="ECO:0000256" key="1">
    <source>
        <dbReference type="SAM" id="MobiDB-lite"/>
    </source>
</evidence>
<dbReference type="Proteomes" id="UP000703661">
    <property type="component" value="Unassembled WGS sequence"/>
</dbReference>
<feature type="compositionally biased region" description="Low complexity" evidence="1">
    <location>
        <begin position="131"/>
        <end position="150"/>
    </location>
</feature>
<feature type="compositionally biased region" description="Low complexity" evidence="1">
    <location>
        <begin position="541"/>
        <end position="552"/>
    </location>
</feature>
<dbReference type="EMBL" id="JAAAID010002165">
    <property type="protein sequence ID" value="KAG0007815.1"/>
    <property type="molecule type" value="Genomic_DNA"/>
</dbReference>
<feature type="region of interest" description="Disordered" evidence="1">
    <location>
        <begin position="130"/>
        <end position="156"/>
    </location>
</feature>
<feature type="region of interest" description="Disordered" evidence="1">
    <location>
        <begin position="528"/>
        <end position="552"/>
    </location>
</feature>
<name>A0A9P6SW77_9FUNG</name>
<feature type="compositionally biased region" description="Polar residues" evidence="1">
    <location>
        <begin position="528"/>
        <end position="540"/>
    </location>
</feature>
<feature type="domain" description="F-box" evidence="2">
    <location>
        <begin position="42"/>
        <end position="87"/>
    </location>
</feature>
<feature type="region of interest" description="Disordered" evidence="1">
    <location>
        <begin position="359"/>
        <end position="378"/>
    </location>
</feature>
<evidence type="ECO:0000259" key="2">
    <source>
        <dbReference type="PROSITE" id="PS50181"/>
    </source>
</evidence>
<dbReference type="Gene3D" id="3.80.10.10">
    <property type="entry name" value="Ribonuclease Inhibitor"/>
    <property type="match status" value="1"/>
</dbReference>
<dbReference type="SUPFAM" id="SSF52047">
    <property type="entry name" value="RNI-like"/>
    <property type="match status" value="1"/>
</dbReference>